<name>A0ABP9J874_9ACTN</name>
<evidence type="ECO:0000313" key="1">
    <source>
        <dbReference type="EMBL" id="GAA5023817.1"/>
    </source>
</evidence>
<comment type="caution">
    <text evidence="1">The sequence shown here is derived from an EMBL/GenBank/DDBJ whole genome shotgun (WGS) entry which is preliminary data.</text>
</comment>
<proteinExistence type="predicted"/>
<dbReference type="EMBL" id="BAABKB010000023">
    <property type="protein sequence ID" value="GAA5023817.1"/>
    <property type="molecule type" value="Genomic_DNA"/>
</dbReference>
<sequence>MFAVAAVDADLPDRGMSGRCLFEEGLACYGVQDAGRGDQDGEQKAEEGVCGGVLPYRANPKGPCP</sequence>
<keyword evidence="2" id="KW-1185">Reference proteome</keyword>
<dbReference type="Proteomes" id="UP001501759">
    <property type="component" value="Unassembled WGS sequence"/>
</dbReference>
<evidence type="ECO:0000313" key="2">
    <source>
        <dbReference type="Proteomes" id="UP001501759"/>
    </source>
</evidence>
<accession>A0ABP9J874</accession>
<gene>
    <name evidence="1" type="ORF">GCM10023335_56870</name>
</gene>
<organism evidence="1 2">
    <name type="scientific">Streptomyces siamensis</name>
    <dbReference type="NCBI Taxonomy" id="1274986"/>
    <lineage>
        <taxon>Bacteria</taxon>
        <taxon>Bacillati</taxon>
        <taxon>Actinomycetota</taxon>
        <taxon>Actinomycetes</taxon>
        <taxon>Kitasatosporales</taxon>
        <taxon>Streptomycetaceae</taxon>
        <taxon>Streptomyces</taxon>
    </lineage>
</organism>
<reference evidence="2" key="1">
    <citation type="journal article" date="2019" name="Int. J. Syst. Evol. Microbiol.">
        <title>The Global Catalogue of Microorganisms (GCM) 10K type strain sequencing project: providing services to taxonomists for standard genome sequencing and annotation.</title>
        <authorList>
            <consortium name="The Broad Institute Genomics Platform"/>
            <consortium name="The Broad Institute Genome Sequencing Center for Infectious Disease"/>
            <person name="Wu L."/>
            <person name="Ma J."/>
        </authorList>
    </citation>
    <scope>NUCLEOTIDE SEQUENCE [LARGE SCALE GENOMIC DNA]</scope>
    <source>
        <strain evidence="2">JCM 18409</strain>
    </source>
</reference>
<protein>
    <submittedName>
        <fullName evidence="1">Uncharacterized protein</fullName>
    </submittedName>
</protein>